<comment type="caution">
    <text evidence="1">The sequence shown here is derived from an EMBL/GenBank/DDBJ whole genome shotgun (WGS) entry which is preliminary data.</text>
</comment>
<proteinExistence type="predicted"/>
<keyword evidence="2" id="KW-1185">Reference proteome</keyword>
<dbReference type="RefSeq" id="WP_067024369.1">
    <property type="nucleotide sequence ID" value="NZ_CP038256.1"/>
</dbReference>
<reference evidence="1 2" key="1">
    <citation type="submission" date="2016-05" db="EMBL/GenBank/DDBJ databases">
        <authorList>
            <person name="Lavstsen T."/>
            <person name="Jespersen J.S."/>
        </authorList>
    </citation>
    <scope>NUCLEOTIDE SEQUENCE [LARGE SCALE GENOMIC DNA]</scope>
    <source>
        <strain evidence="1 2">YLB-01</strain>
    </source>
</reference>
<dbReference type="OrthoDB" id="5126175at2"/>
<name>A0A1B9ND84_9MICO</name>
<dbReference type="EMBL" id="LXMD01000021">
    <property type="protein sequence ID" value="OCG74561.1"/>
    <property type="molecule type" value="Genomic_DNA"/>
</dbReference>
<organism evidence="1 2">
    <name type="scientific">Microbacterium sediminis</name>
    <dbReference type="NCBI Taxonomy" id="904291"/>
    <lineage>
        <taxon>Bacteria</taxon>
        <taxon>Bacillati</taxon>
        <taxon>Actinomycetota</taxon>
        <taxon>Actinomycetes</taxon>
        <taxon>Micrococcales</taxon>
        <taxon>Microbacteriaceae</taxon>
        <taxon>Microbacterium</taxon>
    </lineage>
</organism>
<evidence type="ECO:0000313" key="2">
    <source>
        <dbReference type="Proteomes" id="UP000093355"/>
    </source>
</evidence>
<accession>A0A1B9ND84</accession>
<sequence>MKFVVYALLRLAFFLVPFGLMMLLPVFQQLWWLAAIFAAMIGLSLSILLLRKPLAEVSSDLYAARQAKRSATAREREDALEDEANEAAIRDQREG</sequence>
<gene>
    <name evidence="1" type="ORF">A7J15_03210</name>
</gene>
<dbReference type="Proteomes" id="UP000093355">
    <property type="component" value="Unassembled WGS sequence"/>
</dbReference>
<dbReference type="AlphaFoldDB" id="A0A1B9ND84"/>
<evidence type="ECO:0000313" key="1">
    <source>
        <dbReference type="EMBL" id="OCG74561.1"/>
    </source>
</evidence>
<dbReference type="STRING" id="904291.A7J15_03210"/>
<protein>
    <submittedName>
        <fullName evidence="1">Uncharacterized protein</fullName>
    </submittedName>
</protein>